<keyword evidence="1" id="KW-0548">Nucleotidyltransferase</keyword>
<comment type="caution">
    <text evidence="1">The sequence shown here is derived from an EMBL/GenBank/DDBJ whole genome shotgun (WGS) entry which is preliminary data.</text>
</comment>
<evidence type="ECO:0000313" key="1">
    <source>
        <dbReference type="EMBL" id="MBN8798995.1"/>
    </source>
</evidence>
<proteinExistence type="predicted"/>
<dbReference type="InterPro" id="IPR029044">
    <property type="entry name" value="Nucleotide-diphossugar_trans"/>
</dbReference>
<organism evidence="1 2">
    <name type="scientific">Stenotrophomonas nitritireducens</name>
    <dbReference type="NCBI Taxonomy" id="83617"/>
    <lineage>
        <taxon>Bacteria</taxon>
        <taxon>Pseudomonadati</taxon>
        <taxon>Pseudomonadota</taxon>
        <taxon>Gammaproteobacteria</taxon>
        <taxon>Lysobacterales</taxon>
        <taxon>Lysobacteraceae</taxon>
        <taxon>Stenotrophomonas</taxon>
    </lineage>
</organism>
<dbReference type="SUPFAM" id="SSF53448">
    <property type="entry name" value="Nucleotide-diphospho-sugar transferases"/>
    <property type="match status" value="1"/>
</dbReference>
<accession>A0A9D8L2Q6</accession>
<feature type="non-terminal residue" evidence="1">
    <location>
        <position position="30"/>
    </location>
</feature>
<evidence type="ECO:0000313" key="2">
    <source>
        <dbReference type="Proteomes" id="UP000664815"/>
    </source>
</evidence>
<dbReference type="GO" id="GO:0016779">
    <property type="term" value="F:nucleotidyltransferase activity"/>
    <property type="evidence" value="ECO:0007669"/>
    <property type="project" value="UniProtKB-KW"/>
</dbReference>
<dbReference type="EMBL" id="JAFKMG010000607">
    <property type="protein sequence ID" value="MBN8798995.1"/>
    <property type="molecule type" value="Genomic_DNA"/>
</dbReference>
<dbReference type="Proteomes" id="UP000664815">
    <property type="component" value="Unassembled WGS sequence"/>
</dbReference>
<gene>
    <name evidence="1" type="ORF">J0H45_06515</name>
</gene>
<name>A0A9D8L2Q6_9GAMM</name>
<sequence length="30" mass="3144">MTTQVWAVVPAAGRGTRFGGPVPKQYLLAA</sequence>
<protein>
    <submittedName>
        <fullName evidence="1">2-C-methyl-D-erythritol 4-phosphate cytidylyltransferase</fullName>
    </submittedName>
</protein>
<dbReference type="AlphaFoldDB" id="A0A9D8L2Q6"/>
<dbReference type="Gene3D" id="3.90.550.10">
    <property type="entry name" value="Spore Coat Polysaccharide Biosynthesis Protein SpsA, Chain A"/>
    <property type="match status" value="1"/>
</dbReference>
<keyword evidence="1" id="KW-0808">Transferase</keyword>
<reference evidence="1" key="1">
    <citation type="submission" date="2021-02" db="EMBL/GenBank/DDBJ databases">
        <title>Thiocyanate and organic carbon inputs drive convergent selection for specific autotrophic Afipia and Thiobacillus strains within complex microbiomes.</title>
        <authorList>
            <person name="Huddy R.J."/>
            <person name="Sachdeva R."/>
            <person name="Kadzinga F."/>
            <person name="Kantor R.S."/>
            <person name="Harrison S.T.L."/>
            <person name="Banfield J.F."/>
        </authorList>
    </citation>
    <scope>NUCLEOTIDE SEQUENCE</scope>
    <source>
        <strain evidence="1">SCN18_10_11_15_R1_P_69_7</strain>
    </source>
</reference>